<protein>
    <submittedName>
        <fullName evidence="5">Winged helix DNA-binding protein</fullName>
    </submittedName>
</protein>
<gene>
    <name evidence="5" type="ORF">JGU71_04395</name>
</gene>
<evidence type="ECO:0000256" key="2">
    <source>
        <dbReference type="ARBA" id="ARBA00023125"/>
    </source>
</evidence>
<dbReference type="InterPro" id="IPR023187">
    <property type="entry name" value="Tscrpt_reg_MarR-type_CS"/>
</dbReference>
<dbReference type="PROSITE" id="PS50995">
    <property type="entry name" value="HTH_MARR_2"/>
    <property type="match status" value="1"/>
</dbReference>
<evidence type="ECO:0000313" key="5">
    <source>
        <dbReference type="EMBL" id="MBJ8338117.1"/>
    </source>
</evidence>
<dbReference type="GO" id="GO:0003677">
    <property type="term" value="F:DNA binding"/>
    <property type="evidence" value="ECO:0007669"/>
    <property type="project" value="UniProtKB-KW"/>
</dbReference>
<dbReference type="Proteomes" id="UP000655868">
    <property type="component" value="Unassembled WGS sequence"/>
</dbReference>
<dbReference type="PROSITE" id="PS01117">
    <property type="entry name" value="HTH_MARR_1"/>
    <property type="match status" value="1"/>
</dbReference>
<accession>A0A934U1H4</accession>
<dbReference type="GO" id="GO:0006950">
    <property type="term" value="P:response to stress"/>
    <property type="evidence" value="ECO:0007669"/>
    <property type="project" value="TreeGrafter"/>
</dbReference>
<dbReference type="GO" id="GO:0003700">
    <property type="term" value="F:DNA-binding transcription factor activity"/>
    <property type="evidence" value="ECO:0007669"/>
    <property type="project" value="InterPro"/>
</dbReference>
<proteinExistence type="predicted"/>
<sequence length="136" mass="14797">MSILDRTLQDYIHEGLDAAGCGDITRSQGVVMHMLDREGTRITAIAARARISVQSVSEMVNALERQGYLERRPDPADGRAKLIIITPKGEQAVVGATSGFDKLGRAWEAVLGPDRKGEFKRALIDLALATGTDHIR</sequence>
<dbReference type="SMART" id="SM00347">
    <property type="entry name" value="HTH_MARR"/>
    <property type="match status" value="1"/>
</dbReference>
<keyword evidence="2 5" id="KW-0238">DNA-binding</keyword>
<feature type="domain" description="HTH marR-type" evidence="4">
    <location>
        <begin position="1"/>
        <end position="128"/>
    </location>
</feature>
<comment type="caution">
    <text evidence="5">The sequence shown here is derived from an EMBL/GenBank/DDBJ whole genome shotgun (WGS) entry which is preliminary data.</text>
</comment>
<evidence type="ECO:0000259" key="4">
    <source>
        <dbReference type="PROSITE" id="PS50995"/>
    </source>
</evidence>
<dbReference type="RefSeq" id="WP_199702622.1">
    <property type="nucleotide sequence ID" value="NZ_JAEMNV010000001.1"/>
</dbReference>
<name>A0A934U1H4_9NOCA</name>
<dbReference type="InterPro" id="IPR036390">
    <property type="entry name" value="WH_DNA-bd_sf"/>
</dbReference>
<dbReference type="Gene3D" id="1.10.10.10">
    <property type="entry name" value="Winged helix-like DNA-binding domain superfamily/Winged helix DNA-binding domain"/>
    <property type="match status" value="1"/>
</dbReference>
<organism evidence="5 6">
    <name type="scientific">Antrihabitans stalagmiti</name>
    <dbReference type="NCBI Taxonomy" id="2799499"/>
    <lineage>
        <taxon>Bacteria</taxon>
        <taxon>Bacillati</taxon>
        <taxon>Actinomycetota</taxon>
        <taxon>Actinomycetes</taxon>
        <taxon>Mycobacteriales</taxon>
        <taxon>Nocardiaceae</taxon>
        <taxon>Antrihabitans</taxon>
    </lineage>
</organism>
<evidence type="ECO:0000256" key="3">
    <source>
        <dbReference type="ARBA" id="ARBA00023163"/>
    </source>
</evidence>
<dbReference type="PANTHER" id="PTHR33164">
    <property type="entry name" value="TRANSCRIPTIONAL REGULATOR, MARR FAMILY"/>
    <property type="match status" value="1"/>
</dbReference>
<evidence type="ECO:0000256" key="1">
    <source>
        <dbReference type="ARBA" id="ARBA00023015"/>
    </source>
</evidence>
<dbReference type="InterPro" id="IPR000835">
    <property type="entry name" value="HTH_MarR-typ"/>
</dbReference>
<reference evidence="5" key="1">
    <citation type="submission" date="2020-12" db="EMBL/GenBank/DDBJ databases">
        <title>Antrihabitans popcorni sp. nov. and Antrihabitans auranticaus sp. nov., isolated from a larva cave.</title>
        <authorList>
            <person name="Lee S.D."/>
            <person name="Kim I.S."/>
        </authorList>
    </citation>
    <scope>NUCLEOTIDE SEQUENCE</scope>
    <source>
        <strain evidence="5">YC3-6</strain>
    </source>
</reference>
<dbReference type="SUPFAM" id="SSF46785">
    <property type="entry name" value="Winged helix' DNA-binding domain"/>
    <property type="match status" value="1"/>
</dbReference>
<keyword evidence="3" id="KW-0804">Transcription</keyword>
<dbReference type="AlphaFoldDB" id="A0A934U1H4"/>
<dbReference type="InterPro" id="IPR036388">
    <property type="entry name" value="WH-like_DNA-bd_sf"/>
</dbReference>
<keyword evidence="1" id="KW-0805">Transcription regulation</keyword>
<keyword evidence="6" id="KW-1185">Reference proteome</keyword>
<dbReference type="PANTHER" id="PTHR33164:SF99">
    <property type="entry name" value="MARR FAMILY REGULATORY PROTEIN"/>
    <property type="match status" value="1"/>
</dbReference>
<dbReference type="Pfam" id="PF12802">
    <property type="entry name" value="MarR_2"/>
    <property type="match status" value="1"/>
</dbReference>
<dbReference type="InterPro" id="IPR039422">
    <property type="entry name" value="MarR/SlyA-like"/>
</dbReference>
<evidence type="ECO:0000313" key="6">
    <source>
        <dbReference type="Proteomes" id="UP000655868"/>
    </source>
</evidence>
<dbReference type="EMBL" id="JAEMNV010000001">
    <property type="protein sequence ID" value="MBJ8338117.1"/>
    <property type="molecule type" value="Genomic_DNA"/>
</dbReference>